<dbReference type="InParanoid" id="A0A7M7GHA3"/>
<feature type="chain" id="PRO_5033916145" description="YHYH domain-containing protein" evidence="2">
    <location>
        <begin position="27"/>
        <end position="312"/>
    </location>
</feature>
<dbReference type="InterPro" id="IPR025924">
    <property type="entry name" value="YHYH_dom"/>
</dbReference>
<dbReference type="PANTHER" id="PTHR30289">
    <property type="entry name" value="UNCHARACTERIZED PROTEIN YBCL-RELATED"/>
    <property type="match status" value="1"/>
</dbReference>
<evidence type="ECO:0000256" key="2">
    <source>
        <dbReference type="SAM" id="SignalP"/>
    </source>
</evidence>
<dbReference type="EnsemblMetazoa" id="XM_003724018">
    <property type="protein sequence ID" value="XP_003724066"/>
    <property type="gene ID" value="LOC100891439"/>
</dbReference>
<dbReference type="PANTHER" id="PTHR30289:SF8">
    <property type="entry name" value="YHYH DOMAIN-CONTAINING PROTEIN"/>
    <property type="match status" value="1"/>
</dbReference>
<feature type="compositionally biased region" description="Pro residues" evidence="1">
    <location>
        <begin position="248"/>
        <end position="280"/>
    </location>
</feature>
<evidence type="ECO:0000259" key="3">
    <source>
        <dbReference type="Pfam" id="PF14240"/>
    </source>
</evidence>
<dbReference type="Proteomes" id="UP000007110">
    <property type="component" value="Unassembled WGS sequence"/>
</dbReference>
<dbReference type="OMA" id="MCCEENK"/>
<reference evidence="5" key="1">
    <citation type="submission" date="2015-02" db="EMBL/GenBank/DDBJ databases">
        <title>Genome sequencing for Strongylocentrotus purpuratus.</title>
        <authorList>
            <person name="Murali S."/>
            <person name="Liu Y."/>
            <person name="Vee V."/>
            <person name="English A."/>
            <person name="Wang M."/>
            <person name="Skinner E."/>
            <person name="Han Y."/>
            <person name="Muzny D.M."/>
            <person name="Worley K.C."/>
            <person name="Gibbs R.A."/>
        </authorList>
    </citation>
    <scope>NUCLEOTIDE SEQUENCE</scope>
</reference>
<proteinExistence type="predicted"/>
<feature type="signal peptide" evidence="2">
    <location>
        <begin position="1"/>
        <end position="26"/>
    </location>
</feature>
<accession>A0A7M7GHA3</accession>
<keyword evidence="5" id="KW-1185">Reference proteome</keyword>
<keyword evidence="2" id="KW-0732">Signal</keyword>
<reference evidence="4" key="2">
    <citation type="submission" date="2021-01" db="UniProtKB">
        <authorList>
            <consortium name="EnsemblMetazoa"/>
        </authorList>
    </citation>
    <scope>IDENTIFICATION</scope>
</reference>
<dbReference type="AlphaFoldDB" id="A0A7M7GHA3"/>
<dbReference type="EnsemblMetazoa" id="XM_011682044">
    <property type="protein sequence ID" value="XP_011680346"/>
    <property type="gene ID" value="LOC100891439"/>
</dbReference>
<feature type="region of interest" description="Disordered" evidence="1">
    <location>
        <begin position="233"/>
        <end position="291"/>
    </location>
</feature>
<name>A0A7M7GHA3_STRPU</name>
<dbReference type="OrthoDB" id="197925at2759"/>
<dbReference type="RefSeq" id="XP_011680346.1">
    <property type="nucleotide sequence ID" value="XM_011682044.2"/>
</dbReference>
<organism evidence="4 5">
    <name type="scientific">Strongylocentrotus purpuratus</name>
    <name type="common">Purple sea urchin</name>
    <dbReference type="NCBI Taxonomy" id="7668"/>
    <lineage>
        <taxon>Eukaryota</taxon>
        <taxon>Metazoa</taxon>
        <taxon>Echinodermata</taxon>
        <taxon>Eleutherozoa</taxon>
        <taxon>Echinozoa</taxon>
        <taxon>Echinoidea</taxon>
        <taxon>Euechinoidea</taxon>
        <taxon>Echinacea</taxon>
        <taxon>Camarodonta</taxon>
        <taxon>Echinidea</taxon>
        <taxon>Strongylocentrotidae</taxon>
        <taxon>Strongylocentrotus</taxon>
    </lineage>
</organism>
<dbReference type="GeneID" id="100891439"/>
<evidence type="ECO:0000313" key="4">
    <source>
        <dbReference type="EnsemblMetazoa" id="XP_003724066"/>
    </source>
</evidence>
<sequence length="312" mass="33556">MKSIGGYQILPGVWVFFLLLFKQTIALSPDEIAAFGARTHTDPNTGLQGFITITEYDELNYVIMANGIPDHEAGPYPNDQDSSVIIEQDFVYYILKTPVKASNVTELPMGTIGLALNGVPYFNPYTRIGTDAVENELFDSCDGHPTPEAGTYHYHDHPGCVFDFESGVASEVVGVALDGYPIYGHNDENGNELMSADLDDCHGRWVNGSYQYHITEDFPYIMGCYTGVVDERNMMGGGGPPDRQDPSGGPPGQDPSGAPPGQDPSGDPPGQDPSGAPPEQNPSDDPGGNAMTLTCRGYVQLLLLVVSLSVLF</sequence>
<evidence type="ECO:0000313" key="5">
    <source>
        <dbReference type="Proteomes" id="UP000007110"/>
    </source>
</evidence>
<evidence type="ECO:0000256" key="1">
    <source>
        <dbReference type="SAM" id="MobiDB-lite"/>
    </source>
</evidence>
<dbReference type="KEGG" id="spu:100891439"/>
<dbReference type="Pfam" id="PF14240">
    <property type="entry name" value="YHYH"/>
    <property type="match status" value="1"/>
</dbReference>
<dbReference type="RefSeq" id="XP_003724066.1">
    <property type="nucleotide sequence ID" value="XM_003724018.3"/>
</dbReference>
<protein>
    <recommendedName>
        <fullName evidence="3">YHYH domain-containing protein</fullName>
    </recommendedName>
</protein>
<feature type="domain" description="YHYH" evidence="3">
    <location>
        <begin position="92"/>
        <end position="186"/>
    </location>
</feature>